<comment type="similarity">
    <text evidence="1">Belongs to the 2-oxoacid dehydrogenase family.</text>
</comment>
<dbReference type="GO" id="GO:0006086">
    <property type="term" value="P:pyruvate decarboxylation to acetyl-CoA"/>
    <property type="evidence" value="ECO:0007669"/>
    <property type="project" value="EnsemblFungi"/>
</dbReference>
<dbReference type="Pfam" id="PF00364">
    <property type="entry name" value="Biotin_lipoyl"/>
    <property type="match status" value="1"/>
</dbReference>
<keyword evidence="2" id="KW-0450">Lipoyl</keyword>
<dbReference type="InterPro" id="IPR045257">
    <property type="entry name" value="E2/Pdx1"/>
</dbReference>
<evidence type="ECO:0000313" key="9">
    <source>
        <dbReference type="Proteomes" id="UP000006790"/>
    </source>
</evidence>
<dbReference type="FunCoup" id="G8JSS4">
    <property type="interactions" value="128"/>
</dbReference>
<dbReference type="InterPro" id="IPR011053">
    <property type="entry name" value="Single_hybrid_motif"/>
</dbReference>
<reference evidence="9" key="1">
    <citation type="journal article" date="2012" name="G3 (Bethesda)">
        <title>Pichia sorbitophila, an interspecies yeast hybrid reveals early steps of genome resolution following polyploidization.</title>
        <authorList>
            <person name="Leh Louis V."/>
            <person name="Despons L."/>
            <person name="Friedrich A."/>
            <person name="Martin T."/>
            <person name="Durrens P."/>
            <person name="Casaregola S."/>
            <person name="Neuveglise C."/>
            <person name="Fairhead C."/>
            <person name="Marck C."/>
            <person name="Cruz J.A."/>
            <person name="Straub M.L."/>
            <person name="Kugler V."/>
            <person name="Sacerdot C."/>
            <person name="Uzunov Z."/>
            <person name="Thierry A."/>
            <person name="Weiss S."/>
            <person name="Bleykasten C."/>
            <person name="De Montigny J."/>
            <person name="Jacques N."/>
            <person name="Jung P."/>
            <person name="Lemaire M."/>
            <person name="Mallet S."/>
            <person name="Morel G."/>
            <person name="Richard G.F."/>
            <person name="Sarkar A."/>
            <person name="Savel G."/>
            <person name="Schacherer J."/>
            <person name="Seret M.L."/>
            <person name="Talla E."/>
            <person name="Samson G."/>
            <person name="Jubin C."/>
            <person name="Poulain J."/>
            <person name="Vacherie B."/>
            <person name="Barbe V."/>
            <person name="Pelletier E."/>
            <person name="Sherman D.J."/>
            <person name="Westhof E."/>
            <person name="Weissenbach J."/>
            <person name="Baret P.V."/>
            <person name="Wincker P."/>
            <person name="Gaillardin C."/>
            <person name="Dujon B."/>
            <person name="Souciet J.L."/>
        </authorList>
    </citation>
    <scope>NUCLEOTIDE SEQUENCE [LARGE SCALE GENOMIC DNA]</scope>
    <source>
        <strain evidence="9">CBS 270.75 / DBVPG 7215 / KCTC 17166 / NRRL Y-17582</strain>
    </source>
</reference>
<dbReference type="InterPro" id="IPR000089">
    <property type="entry name" value="Biotin_lipoyl"/>
</dbReference>
<evidence type="ECO:0000256" key="5">
    <source>
        <dbReference type="SAM" id="MobiDB-lite"/>
    </source>
</evidence>
<dbReference type="Gene3D" id="2.40.50.100">
    <property type="match status" value="1"/>
</dbReference>
<protein>
    <recommendedName>
        <fullName evidence="10">Lipoyl-binding domain-containing protein</fullName>
    </recommendedName>
</protein>
<evidence type="ECO:0000259" key="7">
    <source>
        <dbReference type="PROSITE" id="PS51826"/>
    </source>
</evidence>
<dbReference type="RefSeq" id="XP_003646613.1">
    <property type="nucleotide sequence ID" value="XM_003646565.1"/>
</dbReference>
<accession>G8JSS4</accession>
<dbReference type="Gene3D" id="4.10.320.10">
    <property type="entry name" value="E3-binding domain"/>
    <property type="match status" value="1"/>
</dbReference>
<dbReference type="GO" id="GO:0005198">
    <property type="term" value="F:structural molecule activity"/>
    <property type="evidence" value="ECO:0007669"/>
    <property type="project" value="EnsemblFungi"/>
</dbReference>
<dbReference type="PROSITE" id="PS51826">
    <property type="entry name" value="PSBD"/>
    <property type="match status" value="1"/>
</dbReference>
<dbReference type="PANTHER" id="PTHR23151">
    <property type="entry name" value="DIHYDROLIPOAMIDE ACETYL/SUCCINYL-TRANSFERASE-RELATED"/>
    <property type="match status" value="1"/>
</dbReference>
<sequence length="411" mass="45380">MLRAQLWRRSARVSIQRYLHSTTFLNGIQPFKMPAMSPTMDKGGIVEWKFQVGEPFNAGDVILEVETDKAQIDVEAQDDGKFAAFVKSNGSKDVNVGEVVAFIAEVDDDLATLEIPKLTMEPRAESPKKVEKSIEEPVTPSPVLKENSKTTKASSISTYDSIFNKADVNQTLLPSVLSLLHANGITASEAISSIKASGPKGKLLKGDVLSHLGRISSQSIEKVTAYIKKHENLDLTNIKLRVPAPQESGSSKDVTPKPPAFEPLVIQEQLFINAQKDVSFDALSKSLQEYIREANSIAHSEAVGNSQSDLFDPLFEDLITVEPKKPRFHVSFKLSPLCGDENLSQKSHNDIFDLLAGSYNSAKPSPAPKEPLTQEYTLDLKVKVNADFSDGEIKAHRFIDYMRHLEIFSKN</sequence>
<feature type="compositionally biased region" description="Basic and acidic residues" evidence="5">
    <location>
        <begin position="122"/>
        <end position="135"/>
    </location>
</feature>
<dbReference type="AlphaFoldDB" id="G8JSS4"/>
<dbReference type="InParanoid" id="G8JSS4"/>
<feature type="region of interest" description="Disordered" evidence="5">
    <location>
        <begin position="122"/>
        <end position="149"/>
    </location>
</feature>
<evidence type="ECO:0000256" key="2">
    <source>
        <dbReference type="ARBA" id="ARBA00022823"/>
    </source>
</evidence>
<comment type="subunit">
    <text evidence="4">Eukaryotic pyruvate dehydrogenase (PDH) complexes are organized as a core consisting of the oligomeric dihydrolipoamide acetyl-transferase (E2), around which are arranged multiple copies of pyruvate dehydrogenase (E1), dihydrolipoamide dehydrogenase (E3) and protein X (E3BP) bound by non-covalent bonds.</text>
</comment>
<evidence type="ECO:0000313" key="8">
    <source>
        <dbReference type="EMBL" id="AET39796.1"/>
    </source>
</evidence>
<dbReference type="Proteomes" id="UP000006790">
    <property type="component" value="Chromosome 4"/>
</dbReference>
<dbReference type="KEGG" id="erc:Ecym_4785"/>
<dbReference type="InterPro" id="IPR036625">
    <property type="entry name" value="E3-bd_dom_sf"/>
</dbReference>
<organism evidence="8 9">
    <name type="scientific">Eremothecium cymbalariae (strain CBS 270.75 / DBVPG 7215 / KCTC 17166 / NRRL Y-17582)</name>
    <name type="common">Yeast</name>
    <dbReference type="NCBI Taxonomy" id="931890"/>
    <lineage>
        <taxon>Eukaryota</taxon>
        <taxon>Fungi</taxon>
        <taxon>Dikarya</taxon>
        <taxon>Ascomycota</taxon>
        <taxon>Saccharomycotina</taxon>
        <taxon>Saccharomycetes</taxon>
        <taxon>Saccharomycetales</taxon>
        <taxon>Saccharomycetaceae</taxon>
        <taxon>Eremothecium</taxon>
    </lineage>
</organism>
<dbReference type="GO" id="GO:0045254">
    <property type="term" value="C:pyruvate dehydrogenase complex"/>
    <property type="evidence" value="ECO:0007669"/>
    <property type="project" value="EnsemblFungi"/>
</dbReference>
<evidence type="ECO:0008006" key="10">
    <source>
        <dbReference type="Google" id="ProtNLM"/>
    </source>
</evidence>
<name>G8JSS4_ERECY</name>
<dbReference type="EMBL" id="CP002500">
    <property type="protein sequence ID" value="AET39796.1"/>
    <property type="molecule type" value="Genomic_DNA"/>
</dbReference>
<gene>
    <name evidence="8" type="ordered locus">Ecym_4785</name>
</gene>
<dbReference type="OMA" id="NRFEVYD"/>
<dbReference type="PANTHER" id="PTHR23151:SF82">
    <property type="entry name" value="PYRUVATE DEHYDROGENASE COMPLEX PROTEIN X COMPONENT, MITOCHONDRIAL"/>
    <property type="match status" value="1"/>
</dbReference>
<keyword evidence="3" id="KW-0809">Transit peptide</keyword>
<proteinExistence type="inferred from homology"/>
<feature type="domain" description="Lipoyl-binding" evidence="6">
    <location>
        <begin position="28"/>
        <end position="104"/>
    </location>
</feature>
<feature type="domain" description="Peripheral subunit-binding (PSBD)" evidence="7">
    <location>
        <begin position="171"/>
        <end position="212"/>
    </location>
</feature>
<dbReference type="SUPFAM" id="SSF51230">
    <property type="entry name" value="Single hybrid motif"/>
    <property type="match status" value="1"/>
</dbReference>
<dbReference type="OrthoDB" id="202158at2759"/>
<dbReference type="GO" id="GO:0004742">
    <property type="term" value="F:dihydrolipoyllysine-residue acetyltransferase activity"/>
    <property type="evidence" value="ECO:0007669"/>
    <property type="project" value="TreeGrafter"/>
</dbReference>
<dbReference type="HOGENOM" id="CLU_035825_2_1_1"/>
<evidence type="ECO:0000256" key="1">
    <source>
        <dbReference type="ARBA" id="ARBA00007317"/>
    </source>
</evidence>
<evidence type="ECO:0000256" key="3">
    <source>
        <dbReference type="ARBA" id="ARBA00022946"/>
    </source>
</evidence>
<evidence type="ECO:0000256" key="4">
    <source>
        <dbReference type="ARBA" id="ARBA00065810"/>
    </source>
</evidence>
<dbReference type="STRING" id="931890.G8JSS4"/>
<dbReference type="FunFam" id="2.40.50.100:FF:000010">
    <property type="entry name" value="Acetyltransferase component of pyruvate dehydrogenase complex"/>
    <property type="match status" value="1"/>
</dbReference>
<dbReference type="PROSITE" id="PS00189">
    <property type="entry name" value="LIPOYL"/>
    <property type="match status" value="1"/>
</dbReference>
<evidence type="ECO:0000259" key="6">
    <source>
        <dbReference type="PROSITE" id="PS50968"/>
    </source>
</evidence>
<dbReference type="InterPro" id="IPR004167">
    <property type="entry name" value="PSBD"/>
</dbReference>
<dbReference type="eggNOG" id="KOG0557">
    <property type="taxonomic scope" value="Eukaryota"/>
</dbReference>
<dbReference type="GO" id="GO:0005739">
    <property type="term" value="C:mitochondrion"/>
    <property type="evidence" value="ECO:0007669"/>
    <property type="project" value="EnsemblFungi"/>
</dbReference>
<dbReference type="CDD" id="cd06849">
    <property type="entry name" value="lipoyl_domain"/>
    <property type="match status" value="1"/>
</dbReference>
<dbReference type="InterPro" id="IPR003016">
    <property type="entry name" value="2-oxoA_DH_lipoyl-BS"/>
</dbReference>
<dbReference type="PROSITE" id="PS50968">
    <property type="entry name" value="BIOTINYL_LIPOYL"/>
    <property type="match status" value="1"/>
</dbReference>
<dbReference type="GeneID" id="11470262"/>
<keyword evidence="9" id="KW-1185">Reference proteome</keyword>